<accession>A0A7C4QPL0</accession>
<dbReference type="SUPFAM" id="SSF89550">
    <property type="entry name" value="PHP domain-like"/>
    <property type="match status" value="1"/>
</dbReference>
<comment type="caution">
    <text evidence="1">The sequence shown here is derived from an EMBL/GenBank/DDBJ whole genome shotgun (WGS) entry which is preliminary data.</text>
</comment>
<keyword evidence="1" id="KW-0121">Carboxypeptidase</keyword>
<gene>
    <name evidence="1" type="ORF">ENS64_02090</name>
</gene>
<dbReference type="NCBIfam" id="NF038032">
    <property type="entry name" value="CehA_McbA_metalo"/>
    <property type="match status" value="1"/>
</dbReference>
<dbReference type="InterPro" id="IPR016195">
    <property type="entry name" value="Pol/histidinol_Pase-like"/>
</dbReference>
<dbReference type="AlphaFoldDB" id="A0A7C4QPL0"/>
<proteinExistence type="predicted"/>
<organism evidence="1">
    <name type="scientific">Schlesneria paludicola</name>
    <dbReference type="NCBI Taxonomy" id="360056"/>
    <lineage>
        <taxon>Bacteria</taxon>
        <taxon>Pseudomonadati</taxon>
        <taxon>Planctomycetota</taxon>
        <taxon>Planctomycetia</taxon>
        <taxon>Planctomycetales</taxon>
        <taxon>Planctomycetaceae</taxon>
        <taxon>Schlesneria</taxon>
    </lineage>
</organism>
<keyword evidence="1" id="KW-0378">Hydrolase</keyword>
<evidence type="ECO:0000313" key="1">
    <source>
        <dbReference type="EMBL" id="HGT38049.1"/>
    </source>
</evidence>
<name>A0A7C4QPL0_9PLAN</name>
<dbReference type="EMBL" id="DSVQ01000005">
    <property type="protein sequence ID" value="HGT38049.1"/>
    <property type="molecule type" value="Genomic_DNA"/>
</dbReference>
<sequence>MQTPIPMRTLLLGGMTVAVMALTVVLAAVYQAPSPGKVALVQLNADNWNRFVPEGKEVDAIYGDYLLRNAHLTAVIAQPLATRHANMTTRDVGGCLIDLTVNDAPSDQLAAFYPARKVPYRMVELSDPASAGSGEAAAMTVRTEPAAGQPVVSTTYRLGKHDRWLTVETRFSNPHGEPLTISLGDDFRADGGKEDMVRSPNSTTDYFWLHDRYWGQAYGLDAQGRKLQLNSDARTTQIAYVDERGDSRLSLPPGQTAVLTRRIYPGRNVWDVHALAASSPESLVPVRLTVRDGRRQPLPDVRVELFRGNEAYGAAMMPKDGVLATRLPPGEYRARCTLYGNPLGGDRPLTVGKDREHIELRIDEYNYGTLTAAITDADGQPIPCKVELKPKADGVRLDFGPETAEFAVRNLRYTPDGRFTQSLPPGRYDVVVSHGPEFDALFLEVEVPAHGTATLAGKLVRTVDTTGWVSSDFHSHASPSGDNTSSQLGRVLNLVCEHIEFAPCTEHNRVSTYQPHIERLGIGKFISSVEGIELTGSPLPLNHQNAFPMRYTPHVQDGGGPTPAGNLEDQIERLALWDDRSEKLLQVNHPDVGWMFYDKDGDGQPDPGHERAFPFMDVMEIHPVEHALDLKPTVTLAGNRQYHNTVFRWLQLLNQGFRIYGVVNTDAHYNFHGSGALRNWIQSPTDEPREIRYMDMVHAAEQGRLVMSNGPFLEVWAREVGQTKQVTAGEDLSAPTGRVALHVRVQCPNWFDVDRVQVLVNGRARPEWTFTREKHPDAFRSTVVKFERTLELSLERDAHLVVITGHPGLSLARVFGPVEGNIPPAAITNPIFVDVDGQGFHPNRDTLDAPLPVKFGVGG</sequence>
<dbReference type="Gene3D" id="3.20.20.140">
    <property type="entry name" value="Metal-dependent hydrolases"/>
    <property type="match status" value="1"/>
</dbReference>
<protein>
    <submittedName>
        <fullName evidence="1">Carboxypeptidase regulatory-like domain-containing protein</fullName>
    </submittedName>
</protein>
<dbReference type="GO" id="GO:0004180">
    <property type="term" value="F:carboxypeptidase activity"/>
    <property type="evidence" value="ECO:0007669"/>
    <property type="project" value="UniProtKB-KW"/>
</dbReference>
<reference evidence="1" key="1">
    <citation type="journal article" date="2020" name="mSystems">
        <title>Genome- and Community-Level Interaction Insights into Carbon Utilization and Element Cycling Functions of Hydrothermarchaeota in Hydrothermal Sediment.</title>
        <authorList>
            <person name="Zhou Z."/>
            <person name="Liu Y."/>
            <person name="Xu W."/>
            <person name="Pan J."/>
            <person name="Luo Z.H."/>
            <person name="Li M."/>
        </authorList>
    </citation>
    <scope>NUCLEOTIDE SEQUENCE [LARGE SCALE GENOMIC DNA]</scope>
    <source>
        <strain evidence="1">SpSt-508</strain>
    </source>
</reference>
<keyword evidence="1" id="KW-0645">Protease</keyword>